<dbReference type="RefSeq" id="WP_018947369.1">
    <property type="nucleotide sequence ID" value="NZ_MUZR01000058.1"/>
</dbReference>
<keyword evidence="13 15" id="KW-0961">Cell wall biogenesis/degradation</keyword>
<evidence type="ECO:0000256" key="9">
    <source>
        <dbReference type="ARBA" id="ARBA00022741"/>
    </source>
</evidence>
<evidence type="ECO:0000256" key="18">
    <source>
        <dbReference type="PROSITE-ProRule" id="PRU00409"/>
    </source>
</evidence>
<feature type="binding site" evidence="17">
    <location>
        <position position="274"/>
    </location>
    <ligand>
        <name>Mg(2+)</name>
        <dbReference type="ChEBI" id="CHEBI:18420"/>
        <label>1</label>
    </ligand>
</feature>
<keyword evidence="17" id="KW-0479">Metal-binding</keyword>
<comment type="function">
    <text evidence="2 15">Cell wall formation.</text>
</comment>
<dbReference type="InterPro" id="IPR013815">
    <property type="entry name" value="ATP_grasp_subdomain_1"/>
</dbReference>
<keyword evidence="7 15" id="KW-0963">Cytoplasm</keyword>
<dbReference type="NCBIfam" id="TIGR01205">
    <property type="entry name" value="D_ala_D_alaTIGR"/>
    <property type="match status" value="1"/>
</dbReference>
<evidence type="ECO:0000256" key="2">
    <source>
        <dbReference type="ARBA" id="ARBA00003921"/>
    </source>
</evidence>
<dbReference type="GO" id="GO:0046872">
    <property type="term" value="F:metal ion binding"/>
    <property type="evidence" value="ECO:0007669"/>
    <property type="project" value="UniProtKB-KW"/>
</dbReference>
<dbReference type="OrthoDB" id="9813261at2"/>
<evidence type="ECO:0000256" key="1">
    <source>
        <dbReference type="ARBA" id="ARBA00001936"/>
    </source>
</evidence>
<organism evidence="20 21">
    <name type="scientific">Thioalkalivibrio halophilus</name>
    <dbReference type="NCBI Taxonomy" id="252474"/>
    <lineage>
        <taxon>Bacteria</taxon>
        <taxon>Pseudomonadati</taxon>
        <taxon>Pseudomonadota</taxon>
        <taxon>Gammaproteobacteria</taxon>
        <taxon>Chromatiales</taxon>
        <taxon>Ectothiorhodospiraceae</taxon>
        <taxon>Thioalkalivibrio</taxon>
    </lineage>
</organism>
<gene>
    <name evidence="15" type="primary">ddl</name>
    <name evidence="20" type="ORF">B1A74_12260</name>
</gene>
<dbReference type="Pfam" id="PF01820">
    <property type="entry name" value="Dala_Dala_lig_N"/>
    <property type="match status" value="2"/>
</dbReference>
<evidence type="ECO:0000256" key="8">
    <source>
        <dbReference type="ARBA" id="ARBA00022598"/>
    </source>
</evidence>
<dbReference type="GO" id="GO:0009252">
    <property type="term" value="P:peptidoglycan biosynthetic process"/>
    <property type="evidence" value="ECO:0007669"/>
    <property type="project" value="UniProtKB-UniRule"/>
</dbReference>
<evidence type="ECO:0000256" key="13">
    <source>
        <dbReference type="ARBA" id="ARBA00023316"/>
    </source>
</evidence>
<keyword evidence="9 18" id="KW-0547">Nucleotide-binding</keyword>
<dbReference type="PROSITE" id="PS00844">
    <property type="entry name" value="DALA_DALA_LIGASE_2"/>
    <property type="match status" value="1"/>
</dbReference>
<sequence>MNRNDAEPRDYGRVAVLMGGWSGEREVSLASGNAVLAALRRQGVDAHPVDLTRAHMGHLHLPLEGFDRVFIALHGECGEDGALQGCLDLAGMPYTGTGVLGSALGMDKLACKRLWTGSNLPSAPYRLLNPGFDPDAVAEALGLPLIVKPARGGSSLGITRVDRAADLPAAWEAARSQPGQVFAEQWIEGHEYTVAILDNQPLPVVEIRADGGFYDYHAKYESDRTGYVCPPPLDESSLLELQSLALGAFAALEACGWGRVDILQDEHGDNHLIEINTVPGMTDHSLVPKAAAEAGIDFDTLCLRILDSSFQCGGLR</sequence>
<keyword evidence="12 15" id="KW-0573">Peptidoglycan synthesis</keyword>
<evidence type="ECO:0000256" key="17">
    <source>
        <dbReference type="PIRSR" id="PIRSR039102-3"/>
    </source>
</evidence>
<dbReference type="AlphaFoldDB" id="A0A1V2ZWG6"/>
<keyword evidence="17" id="KW-0464">Manganese</keyword>
<evidence type="ECO:0000256" key="5">
    <source>
        <dbReference type="ARBA" id="ARBA00010871"/>
    </source>
</evidence>
<dbReference type="InterPro" id="IPR011127">
    <property type="entry name" value="Dala_Dala_lig_N"/>
</dbReference>
<evidence type="ECO:0000256" key="10">
    <source>
        <dbReference type="ARBA" id="ARBA00022840"/>
    </source>
</evidence>
<dbReference type="UniPathway" id="UPA00219"/>
<evidence type="ECO:0000259" key="19">
    <source>
        <dbReference type="PROSITE" id="PS50975"/>
    </source>
</evidence>
<evidence type="ECO:0000256" key="6">
    <source>
        <dbReference type="ARBA" id="ARBA00012216"/>
    </source>
</evidence>
<evidence type="ECO:0000256" key="16">
    <source>
        <dbReference type="PIRSR" id="PIRSR039102-1"/>
    </source>
</evidence>
<name>A0A1V2ZWG6_9GAMM</name>
<dbReference type="EMBL" id="MUZR01000058">
    <property type="protein sequence ID" value="OOC09173.1"/>
    <property type="molecule type" value="Genomic_DNA"/>
</dbReference>
<dbReference type="Gene3D" id="3.40.50.20">
    <property type="match status" value="1"/>
</dbReference>
<dbReference type="SUPFAM" id="SSF52440">
    <property type="entry name" value="PreATP-grasp domain"/>
    <property type="match status" value="1"/>
</dbReference>
<evidence type="ECO:0000313" key="21">
    <source>
        <dbReference type="Proteomes" id="UP000189177"/>
    </source>
</evidence>
<evidence type="ECO:0000256" key="11">
    <source>
        <dbReference type="ARBA" id="ARBA00022960"/>
    </source>
</evidence>
<comment type="similarity">
    <text evidence="5 15">Belongs to the D-alanine--D-alanine ligase family.</text>
</comment>
<dbReference type="InterPro" id="IPR011761">
    <property type="entry name" value="ATP-grasp"/>
</dbReference>
<keyword evidence="21" id="KW-1185">Reference proteome</keyword>
<feature type="binding site" evidence="17">
    <location>
        <position position="274"/>
    </location>
    <ligand>
        <name>Mg(2+)</name>
        <dbReference type="ChEBI" id="CHEBI:18420"/>
        <label>2</label>
    </ligand>
</feature>
<comment type="pathway">
    <text evidence="4 15">Cell wall biogenesis; peptidoglycan biosynthesis.</text>
</comment>
<keyword evidence="8 15" id="KW-0436">Ligase</keyword>
<dbReference type="NCBIfam" id="NF002378">
    <property type="entry name" value="PRK01372.1"/>
    <property type="match status" value="1"/>
</dbReference>
<dbReference type="InterPro" id="IPR000291">
    <property type="entry name" value="D-Ala_lig_Van_CS"/>
</dbReference>
<dbReference type="GO" id="GO:0005829">
    <property type="term" value="C:cytosol"/>
    <property type="evidence" value="ECO:0007669"/>
    <property type="project" value="TreeGrafter"/>
</dbReference>
<feature type="active site" evidence="16">
    <location>
        <position position="24"/>
    </location>
</feature>
<evidence type="ECO:0000256" key="3">
    <source>
        <dbReference type="ARBA" id="ARBA00004496"/>
    </source>
</evidence>
<dbReference type="PIRSF" id="PIRSF039102">
    <property type="entry name" value="Ddl/VanB"/>
    <property type="match status" value="1"/>
</dbReference>
<evidence type="ECO:0000256" key="12">
    <source>
        <dbReference type="ARBA" id="ARBA00022984"/>
    </source>
</evidence>
<dbReference type="PANTHER" id="PTHR23132">
    <property type="entry name" value="D-ALANINE--D-ALANINE LIGASE"/>
    <property type="match status" value="1"/>
</dbReference>
<dbReference type="EC" id="6.3.2.4" evidence="6 15"/>
<keyword evidence="10 18" id="KW-0067">ATP-binding</keyword>
<dbReference type="Pfam" id="PF07478">
    <property type="entry name" value="Dala_Dala_lig_C"/>
    <property type="match status" value="1"/>
</dbReference>
<keyword evidence="11 15" id="KW-0133">Cell shape</keyword>
<evidence type="ECO:0000256" key="4">
    <source>
        <dbReference type="ARBA" id="ARBA00004752"/>
    </source>
</evidence>
<accession>A0A1V2ZWG6</accession>
<comment type="catalytic activity">
    <reaction evidence="14 15">
        <text>2 D-alanine + ATP = D-alanyl-D-alanine + ADP + phosphate + H(+)</text>
        <dbReference type="Rhea" id="RHEA:11224"/>
        <dbReference type="ChEBI" id="CHEBI:15378"/>
        <dbReference type="ChEBI" id="CHEBI:30616"/>
        <dbReference type="ChEBI" id="CHEBI:43474"/>
        <dbReference type="ChEBI" id="CHEBI:57416"/>
        <dbReference type="ChEBI" id="CHEBI:57822"/>
        <dbReference type="ChEBI" id="CHEBI:456216"/>
        <dbReference type="EC" id="6.3.2.4"/>
    </reaction>
</comment>
<dbReference type="PROSITE" id="PS50975">
    <property type="entry name" value="ATP_GRASP"/>
    <property type="match status" value="1"/>
</dbReference>
<evidence type="ECO:0000256" key="14">
    <source>
        <dbReference type="ARBA" id="ARBA00047614"/>
    </source>
</evidence>
<dbReference type="InterPro" id="IPR005905">
    <property type="entry name" value="D_ala_D_ala"/>
</dbReference>
<comment type="cofactor">
    <cofactor evidence="17">
        <name>Mg(2+)</name>
        <dbReference type="ChEBI" id="CHEBI:18420"/>
    </cofactor>
    <cofactor evidence="17">
        <name>Mn(2+)</name>
        <dbReference type="ChEBI" id="CHEBI:29035"/>
    </cofactor>
    <text evidence="17">Binds 2 magnesium or manganese ions per subunit.</text>
</comment>
<protein>
    <recommendedName>
        <fullName evidence="6 15">D-alanine--D-alanine ligase</fullName>
        <ecNumber evidence="6 15">6.3.2.4</ecNumber>
    </recommendedName>
    <alternativeName>
        <fullName evidence="15">D-Ala-D-Ala ligase</fullName>
    </alternativeName>
    <alternativeName>
        <fullName evidence="15">D-alanylalanine synthetase</fullName>
    </alternativeName>
</protein>
<evidence type="ECO:0000313" key="20">
    <source>
        <dbReference type="EMBL" id="OOC09173.1"/>
    </source>
</evidence>
<dbReference type="GO" id="GO:0008360">
    <property type="term" value="P:regulation of cell shape"/>
    <property type="evidence" value="ECO:0007669"/>
    <property type="project" value="UniProtKB-KW"/>
</dbReference>
<dbReference type="GO" id="GO:0071555">
    <property type="term" value="P:cell wall organization"/>
    <property type="evidence" value="ECO:0007669"/>
    <property type="project" value="UniProtKB-KW"/>
</dbReference>
<evidence type="ECO:0000256" key="15">
    <source>
        <dbReference type="HAMAP-Rule" id="MF_00047"/>
    </source>
</evidence>
<dbReference type="STRING" id="252474.B1A74_12260"/>
<comment type="subcellular location">
    <subcellularLocation>
        <location evidence="3 15">Cytoplasm</location>
    </subcellularLocation>
</comment>
<feature type="active site" evidence="16">
    <location>
        <position position="285"/>
    </location>
</feature>
<feature type="binding site" evidence="17">
    <location>
        <position position="261"/>
    </location>
    <ligand>
        <name>Mg(2+)</name>
        <dbReference type="ChEBI" id="CHEBI:18420"/>
        <label>1</label>
    </ligand>
</feature>
<keyword evidence="17" id="KW-0460">Magnesium</keyword>
<dbReference type="Proteomes" id="UP000189177">
    <property type="component" value="Unassembled WGS sequence"/>
</dbReference>
<dbReference type="InterPro" id="IPR011095">
    <property type="entry name" value="Dala_Dala_lig_C"/>
</dbReference>
<proteinExistence type="inferred from homology"/>
<dbReference type="GO" id="GO:0005524">
    <property type="term" value="F:ATP binding"/>
    <property type="evidence" value="ECO:0007669"/>
    <property type="project" value="UniProtKB-UniRule"/>
</dbReference>
<feature type="active site" evidence="16">
    <location>
        <position position="154"/>
    </location>
</feature>
<dbReference type="PROSITE" id="PS00843">
    <property type="entry name" value="DALA_DALA_LIGASE_1"/>
    <property type="match status" value="1"/>
</dbReference>
<dbReference type="Gene3D" id="3.30.1490.20">
    <property type="entry name" value="ATP-grasp fold, A domain"/>
    <property type="match status" value="1"/>
</dbReference>
<dbReference type="PANTHER" id="PTHR23132:SF23">
    <property type="entry name" value="D-ALANINE--D-ALANINE LIGASE B"/>
    <property type="match status" value="1"/>
</dbReference>
<feature type="binding site" evidence="17">
    <location>
        <position position="276"/>
    </location>
    <ligand>
        <name>Mg(2+)</name>
        <dbReference type="ChEBI" id="CHEBI:18420"/>
        <label>2</label>
    </ligand>
</feature>
<dbReference type="GO" id="GO:0008716">
    <property type="term" value="F:D-alanine-D-alanine ligase activity"/>
    <property type="evidence" value="ECO:0007669"/>
    <property type="project" value="UniProtKB-UniRule"/>
</dbReference>
<dbReference type="SUPFAM" id="SSF56059">
    <property type="entry name" value="Glutathione synthetase ATP-binding domain-like"/>
    <property type="match status" value="1"/>
</dbReference>
<comment type="cofactor">
    <cofactor evidence="1">
        <name>Mn(2+)</name>
        <dbReference type="ChEBI" id="CHEBI:29035"/>
    </cofactor>
</comment>
<dbReference type="HAMAP" id="MF_00047">
    <property type="entry name" value="Dala_Dala_lig"/>
    <property type="match status" value="1"/>
</dbReference>
<feature type="domain" description="ATP-grasp" evidence="19">
    <location>
        <begin position="112"/>
        <end position="307"/>
    </location>
</feature>
<dbReference type="Gene3D" id="3.30.470.20">
    <property type="entry name" value="ATP-grasp fold, B domain"/>
    <property type="match status" value="1"/>
</dbReference>
<reference evidence="20 21" key="1">
    <citation type="submission" date="2017-02" db="EMBL/GenBank/DDBJ databases">
        <title>Genomic diversity within the haloalkaliphilic genus Thioalkalivibrio.</title>
        <authorList>
            <person name="Ahn A.-C."/>
            <person name="Meier-Kolthoff J."/>
            <person name="Overmars L."/>
            <person name="Richter M."/>
            <person name="Woyke T."/>
            <person name="Sorokin D.Y."/>
            <person name="Muyzer G."/>
        </authorList>
    </citation>
    <scope>NUCLEOTIDE SEQUENCE [LARGE SCALE GENOMIC DNA]</scope>
    <source>
        <strain evidence="20 21">HL17</strain>
    </source>
</reference>
<comment type="caution">
    <text evidence="20">The sequence shown here is derived from an EMBL/GenBank/DDBJ whole genome shotgun (WGS) entry which is preliminary data.</text>
</comment>
<evidence type="ECO:0000256" key="7">
    <source>
        <dbReference type="ARBA" id="ARBA00022490"/>
    </source>
</evidence>
<dbReference type="InterPro" id="IPR016185">
    <property type="entry name" value="PreATP-grasp_dom_sf"/>
</dbReference>